<feature type="transmembrane region" description="Helical" evidence="6">
    <location>
        <begin position="165"/>
        <end position="194"/>
    </location>
</feature>
<feature type="transmembrane region" description="Helical" evidence="6">
    <location>
        <begin position="56"/>
        <end position="74"/>
    </location>
</feature>
<dbReference type="Pfam" id="PF10035">
    <property type="entry name" value="DUF2179"/>
    <property type="match status" value="1"/>
</dbReference>
<evidence type="ECO:0000256" key="6">
    <source>
        <dbReference type="SAM" id="Phobius"/>
    </source>
</evidence>
<evidence type="ECO:0000256" key="1">
    <source>
        <dbReference type="ARBA" id="ARBA00004651"/>
    </source>
</evidence>
<dbReference type="PANTHER" id="PTHR33545">
    <property type="entry name" value="UPF0750 MEMBRANE PROTEIN YITT-RELATED"/>
    <property type="match status" value="1"/>
</dbReference>
<comment type="caution">
    <text evidence="8">The sequence shown here is derived from an EMBL/GenBank/DDBJ whole genome shotgun (WGS) entry which is preliminary data.</text>
</comment>
<dbReference type="GO" id="GO:0005886">
    <property type="term" value="C:plasma membrane"/>
    <property type="evidence" value="ECO:0007669"/>
    <property type="project" value="UniProtKB-SubCell"/>
</dbReference>
<evidence type="ECO:0000259" key="7">
    <source>
        <dbReference type="Pfam" id="PF10035"/>
    </source>
</evidence>
<evidence type="ECO:0000256" key="5">
    <source>
        <dbReference type="ARBA" id="ARBA00023136"/>
    </source>
</evidence>
<dbReference type="EMBL" id="AORV01000046">
    <property type="protein sequence ID" value="EMS70775.1"/>
    <property type="molecule type" value="Genomic_DNA"/>
</dbReference>
<dbReference type="Pfam" id="PF02588">
    <property type="entry name" value="YitT_membrane"/>
    <property type="match status" value="1"/>
</dbReference>
<dbReference type="PANTHER" id="PTHR33545:SF9">
    <property type="entry name" value="UPF0750 MEMBRANE PROTEIN YITE"/>
    <property type="match status" value="1"/>
</dbReference>
<evidence type="ECO:0000256" key="4">
    <source>
        <dbReference type="ARBA" id="ARBA00022989"/>
    </source>
</evidence>
<feature type="transmembrane region" description="Helical" evidence="6">
    <location>
        <begin position="123"/>
        <end position="144"/>
    </location>
</feature>
<reference evidence="8 9" key="1">
    <citation type="journal article" date="2013" name="Genome Announc.">
        <title>Draft Genome Sequence of the Cellulolytic, Mesophilic, Anaerobic Bacterium Clostridium termitidis Strain CT1112 (DSM 5398).</title>
        <authorList>
            <person name="Lal S."/>
            <person name="Ramachandran U."/>
            <person name="Zhang X."/>
            <person name="Munir R."/>
            <person name="Sparling R."/>
            <person name="Levin D.B."/>
        </authorList>
    </citation>
    <scope>NUCLEOTIDE SEQUENCE [LARGE SCALE GENOMIC DNA]</scope>
    <source>
        <strain evidence="8 9">CT1112</strain>
    </source>
</reference>
<proteinExistence type="predicted"/>
<sequence>MQLKKVINFLKVYLLITFGAAITALAINIFLVPYKIAPGGLSGLATVIYYLSGGRFPVGTTMLVINIPLFIMGYKFIGKHFFVRTLYGTIILSVIIDLTETYMGDLAKKLLVGETGRASTPDILLYSIIGGFLSGIGLGIVLKMEATTGGTELAAKLLKKPIKNLTIGQILLTIDALIIIFAIIAFNSVLIGLYSLVSLYITTKIIDAMVEGVDYARAVLIISEQQEEIAKRIISEMDRGVTELKGRGVYSGKDKNVLLCVLSRNEILPLKEIVHELDSNAFMILADVREVLGEGFNGVPKK</sequence>
<dbReference type="PIRSF" id="PIRSF006483">
    <property type="entry name" value="Membrane_protein_YitT"/>
    <property type="match status" value="1"/>
</dbReference>
<dbReference type="InterPro" id="IPR003740">
    <property type="entry name" value="YitT"/>
</dbReference>
<protein>
    <recommendedName>
        <fullName evidence="7">DUF2179 domain-containing protein</fullName>
    </recommendedName>
</protein>
<keyword evidence="3 6" id="KW-0812">Transmembrane</keyword>
<gene>
    <name evidence="8" type="ORF">CTER_3404</name>
</gene>
<name>S0FGR3_RUMCE</name>
<dbReference type="Proteomes" id="UP000014155">
    <property type="component" value="Unassembled WGS sequence"/>
</dbReference>
<dbReference type="AlphaFoldDB" id="S0FGR3"/>
<keyword evidence="5 6" id="KW-0472">Membrane</keyword>
<dbReference type="eggNOG" id="COG1284">
    <property type="taxonomic scope" value="Bacteria"/>
</dbReference>
<dbReference type="InterPro" id="IPR019264">
    <property type="entry name" value="DUF2179"/>
</dbReference>
<evidence type="ECO:0000313" key="8">
    <source>
        <dbReference type="EMBL" id="EMS70775.1"/>
    </source>
</evidence>
<keyword evidence="9" id="KW-1185">Reference proteome</keyword>
<evidence type="ECO:0000256" key="3">
    <source>
        <dbReference type="ARBA" id="ARBA00022692"/>
    </source>
</evidence>
<evidence type="ECO:0000256" key="2">
    <source>
        <dbReference type="ARBA" id="ARBA00022475"/>
    </source>
</evidence>
<feature type="transmembrane region" description="Helical" evidence="6">
    <location>
        <begin position="12"/>
        <end position="36"/>
    </location>
</feature>
<feature type="domain" description="DUF2179" evidence="7">
    <location>
        <begin position="239"/>
        <end position="293"/>
    </location>
</feature>
<feature type="transmembrane region" description="Helical" evidence="6">
    <location>
        <begin position="81"/>
        <end position="103"/>
    </location>
</feature>
<dbReference type="CDD" id="cd16380">
    <property type="entry name" value="YitT_C"/>
    <property type="match status" value="1"/>
</dbReference>
<accession>S0FGR3</accession>
<keyword evidence="4 6" id="KW-1133">Transmembrane helix</keyword>
<dbReference type="InterPro" id="IPR015867">
    <property type="entry name" value="N-reg_PII/ATP_PRibTrfase_C"/>
</dbReference>
<dbReference type="RefSeq" id="WP_004627562.1">
    <property type="nucleotide sequence ID" value="NZ_AORV01000046.1"/>
</dbReference>
<dbReference type="Gene3D" id="3.30.70.120">
    <property type="match status" value="1"/>
</dbReference>
<dbReference type="PATRIC" id="fig|1195236.3.peg.3627"/>
<keyword evidence="2" id="KW-1003">Cell membrane</keyword>
<comment type="subcellular location">
    <subcellularLocation>
        <location evidence="1">Cell membrane</location>
        <topology evidence="1">Multi-pass membrane protein</topology>
    </subcellularLocation>
</comment>
<organism evidence="8 9">
    <name type="scientific">Ruminiclostridium cellobioparum subsp. termitidis CT1112</name>
    <dbReference type="NCBI Taxonomy" id="1195236"/>
    <lineage>
        <taxon>Bacteria</taxon>
        <taxon>Bacillati</taxon>
        <taxon>Bacillota</taxon>
        <taxon>Clostridia</taxon>
        <taxon>Eubacteriales</taxon>
        <taxon>Oscillospiraceae</taxon>
        <taxon>Ruminiclostridium</taxon>
    </lineage>
</organism>
<evidence type="ECO:0000313" key="9">
    <source>
        <dbReference type="Proteomes" id="UP000014155"/>
    </source>
</evidence>
<dbReference type="InterPro" id="IPR051461">
    <property type="entry name" value="UPF0750_membrane"/>
</dbReference>
<dbReference type="STRING" id="1195236.CTER_3404"/>